<protein>
    <recommendedName>
        <fullName evidence="3">Nucleotidyltransferase</fullName>
    </recommendedName>
</protein>
<evidence type="ECO:0000313" key="2">
    <source>
        <dbReference type="Proteomes" id="UP000428803"/>
    </source>
</evidence>
<accession>A0A6I6L454</accession>
<dbReference type="EMBL" id="CP035733">
    <property type="protein sequence ID" value="QGY79304.1"/>
    <property type="molecule type" value="Genomic_DNA"/>
</dbReference>
<dbReference type="Proteomes" id="UP000428803">
    <property type="component" value="Chromosome"/>
</dbReference>
<name>A0A6I6L454_9SPHN</name>
<dbReference type="AlphaFoldDB" id="A0A6I6L454"/>
<keyword evidence="2" id="KW-1185">Reference proteome</keyword>
<dbReference type="KEGG" id="slaa:EUU25_00905"/>
<dbReference type="OrthoDB" id="9153320at2"/>
<sequence>MDPEEFRALIAACDPEKFCEEQLFQKKSWLFEDSGLDEISSTYEEFRQAIGVATGVDPADIRLVGSSRFGFSMNPKPAKRFRPFNDESDLDVLIVSEQLFSEIWAQFRHAYYNGYAWVKERHGGDIFRRFLYLLREDRYNTSYLRQAAKRMDEMTKEVLLQTGISRTLKYRIYANWTDAVSYHAHGIRKLQRDLQNVAQ</sequence>
<evidence type="ECO:0008006" key="3">
    <source>
        <dbReference type="Google" id="ProtNLM"/>
    </source>
</evidence>
<evidence type="ECO:0000313" key="1">
    <source>
        <dbReference type="EMBL" id="QGY79304.1"/>
    </source>
</evidence>
<proteinExistence type="predicted"/>
<dbReference type="RefSeq" id="WP_158897603.1">
    <property type="nucleotide sequence ID" value="NZ_CP035733.1"/>
</dbReference>
<reference evidence="2" key="1">
    <citation type="submission" date="2019-01" db="EMBL/GenBank/DDBJ databases">
        <title>Sphingorhabdus lacus sp.nov., isolated from an oligotrophic freshwater lake.</title>
        <authorList>
            <person name="Park M."/>
        </authorList>
    </citation>
    <scope>NUCLEOTIDE SEQUENCE [LARGE SCALE GENOMIC DNA]</scope>
    <source>
        <strain evidence="2">IMCC1753</strain>
    </source>
</reference>
<gene>
    <name evidence="1" type="ORF">EUU25_00905</name>
</gene>
<organism evidence="1 2">
    <name type="scientific">Sphingorhabdus lacus</name>
    <dbReference type="NCBI Taxonomy" id="392610"/>
    <lineage>
        <taxon>Bacteria</taxon>
        <taxon>Pseudomonadati</taxon>
        <taxon>Pseudomonadota</taxon>
        <taxon>Alphaproteobacteria</taxon>
        <taxon>Sphingomonadales</taxon>
        <taxon>Sphingomonadaceae</taxon>
        <taxon>Sphingorhabdus</taxon>
    </lineage>
</organism>